<gene>
    <name evidence="2" type="ORF">CRM22_001635</name>
</gene>
<accession>A0A4S2M9R1</accession>
<sequence length="61" mass="6973">SMIVLQMVRNRTTPCETFVADRPASILDYSEPEDWMYVESKRNPADMSSRGLQSDTSKLSM</sequence>
<comment type="caution">
    <text evidence="2">The sequence shown here is derived from an EMBL/GenBank/DDBJ whole genome shotgun (WGS) entry which is preliminary data.</text>
</comment>
<organism evidence="2 3">
    <name type="scientific">Opisthorchis felineus</name>
    <dbReference type="NCBI Taxonomy" id="147828"/>
    <lineage>
        <taxon>Eukaryota</taxon>
        <taxon>Metazoa</taxon>
        <taxon>Spiralia</taxon>
        <taxon>Lophotrochozoa</taxon>
        <taxon>Platyhelminthes</taxon>
        <taxon>Trematoda</taxon>
        <taxon>Digenea</taxon>
        <taxon>Opisthorchiida</taxon>
        <taxon>Opisthorchiata</taxon>
        <taxon>Opisthorchiidae</taxon>
        <taxon>Opisthorchis</taxon>
    </lineage>
</organism>
<keyword evidence="3" id="KW-1185">Reference proteome</keyword>
<feature type="non-terminal residue" evidence="2">
    <location>
        <position position="1"/>
    </location>
</feature>
<dbReference type="AlphaFoldDB" id="A0A4S2M9R1"/>
<protein>
    <submittedName>
        <fullName evidence="2">Uncharacterized protein</fullName>
    </submittedName>
</protein>
<evidence type="ECO:0000256" key="1">
    <source>
        <dbReference type="SAM" id="MobiDB-lite"/>
    </source>
</evidence>
<feature type="region of interest" description="Disordered" evidence="1">
    <location>
        <begin position="40"/>
        <end position="61"/>
    </location>
</feature>
<dbReference type="PANTHER" id="PTHR47331:SF1">
    <property type="entry name" value="GAG-LIKE PROTEIN"/>
    <property type="match status" value="1"/>
</dbReference>
<evidence type="ECO:0000313" key="2">
    <source>
        <dbReference type="EMBL" id="TGZ73241.1"/>
    </source>
</evidence>
<name>A0A4S2M9R1_OPIFE</name>
<dbReference type="Proteomes" id="UP000308267">
    <property type="component" value="Unassembled WGS sequence"/>
</dbReference>
<evidence type="ECO:0000313" key="3">
    <source>
        <dbReference type="Proteomes" id="UP000308267"/>
    </source>
</evidence>
<dbReference type="OrthoDB" id="10066543at2759"/>
<dbReference type="EMBL" id="SJOL01002930">
    <property type="protein sequence ID" value="TGZ73241.1"/>
    <property type="molecule type" value="Genomic_DNA"/>
</dbReference>
<reference evidence="2 3" key="1">
    <citation type="journal article" date="2019" name="BMC Genomics">
        <title>New insights from Opisthorchis felineus genome: update on genomics of the epidemiologically important liver flukes.</title>
        <authorList>
            <person name="Ershov N.I."/>
            <person name="Mordvinov V.A."/>
            <person name="Prokhortchouk E.B."/>
            <person name="Pakharukova M.Y."/>
            <person name="Gunbin K.V."/>
            <person name="Ustyantsev K."/>
            <person name="Genaev M.A."/>
            <person name="Blinov A.G."/>
            <person name="Mazur A."/>
            <person name="Boulygina E."/>
            <person name="Tsygankova S."/>
            <person name="Khrameeva E."/>
            <person name="Chekanov N."/>
            <person name="Fan G."/>
            <person name="Xiao A."/>
            <person name="Zhang H."/>
            <person name="Xu X."/>
            <person name="Yang H."/>
            <person name="Solovyev V."/>
            <person name="Lee S.M."/>
            <person name="Liu X."/>
            <person name="Afonnikov D.A."/>
            <person name="Skryabin K.G."/>
        </authorList>
    </citation>
    <scope>NUCLEOTIDE SEQUENCE [LARGE SCALE GENOMIC DNA]</scope>
    <source>
        <strain evidence="2">AK-0245</strain>
        <tissue evidence="2">Whole organism</tissue>
    </source>
</reference>
<dbReference type="PANTHER" id="PTHR47331">
    <property type="entry name" value="PHD-TYPE DOMAIN-CONTAINING PROTEIN"/>
    <property type="match status" value="1"/>
</dbReference>
<proteinExistence type="predicted"/>
<feature type="compositionally biased region" description="Polar residues" evidence="1">
    <location>
        <begin position="50"/>
        <end position="61"/>
    </location>
</feature>